<proteinExistence type="predicted"/>
<gene>
    <name evidence="6" type="ORF">L596_030596</name>
</gene>
<dbReference type="OrthoDB" id="3256376at2759"/>
<evidence type="ECO:0000256" key="3">
    <source>
        <dbReference type="PROSITE-ProRule" id="PRU10141"/>
    </source>
</evidence>
<organism evidence="6 7">
    <name type="scientific">Steinernema carpocapsae</name>
    <name type="common">Entomopathogenic nematode</name>
    <dbReference type="NCBI Taxonomy" id="34508"/>
    <lineage>
        <taxon>Eukaryota</taxon>
        <taxon>Metazoa</taxon>
        <taxon>Ecdysozoa</taxon>
        <taxon>Nematoda</taxon>
        <taxon>Chromadorea</taxon>
        <taxon>Rhabditida</taxon>
        <taxon>Tylenchina</taxon>
        <taxon>Panagrolaimomorpha</taxon>
        <taxon>Strongyloidoidea</taxon>
        <taxon>Steinernematidae</taxon>
        <taxon>Steinernema</taxon>
    </lineage>
</organism>
<evidence type="ECO:0000313" key="7">
    <source>
        <dbReference type="Proteomes" id="UP000298663"/>
    </source>
</evidence>
<accession>A0A4U5LPU1</accession>
<dbReference type="CDD" id="cd00192">
    <property type="entry name" value="PTKc"/>
    <property type="match status" value="1"/>
</dbReference>
<dbReference type="GO" id="GO:0005524">
    <property type="term" value="F:ATP binding"/>
    <property type="evidence" value="ECO:0007669"/>
    <property type="project" value="UniProtKB-UniRule"/>
</dbReference>
<evidence type="ECO:0000256" key="4">
    <source>
        <dbReference type="SAM" id="MobiDB-lite"/>
    </source>
</evidence>
<dbReference type="STRING" id="34508.A0A4U5LPU1"/>
<feature type="binding site" evidence="3">
    <location>
        <position position="60"/>
    </location>
    <ligand>
        <name>ATP</name>
        <dbReference type="ChEBI" id="CHEBI:30616"/>
    </ligand>
</feature>
<dbReference type="SMART" id="SM00219">
    <property type="entry name" value="TyrKc"/>
    <property type="match status" value="1"/>
</dbReference>
<dbReference type="AlphaFoldDB" id="A0A4U5LPU1"/>
<dbReference type="InterPro" id="IPR001245">
    <property type="entry name" value="Ser-Thr/Tyr_kinase_cat_dom"/>
</dbReference>
<reference evidence="6 7" key="1">
    <citation type="journal article" date="2015" name="Genome Biol.">
        <title>Comparative genomics of Steinernema reveals deeply conserved gene regulatory networks.</title>
        <authorList>
            <person name="Dillman A.R."/>
            <person name="Macchietto M."/>
            <person name="Porter C.F."/>
            <person name="Rogers A."/>
            <person name="Williams B."/>
            <person name="Antoshechkin I."/>
            <person name="Lee M.M."/>
            <person name="Goodwin Z."/>
            <person name="Lu X."/>
            <person name="Lewis E.E."/>
            <person name="Goodrich-Blair H."/>
            <person name="Stock S.P."/>
            <person name="Adams B.J."/>
            <person name="Sternberg P.W."/>
            <person name="Mortazavi A."/>
        </authorList>
    </citation>
    <scope>NUCLEOTIDE SEQUENCE [LARGE SCALE GENOMIC DNA]</scope>
    <source>
        <strain evidence="6 7">ALL</strain>
    </source>
</reference>
<dbReference type="Pfam" id="PF07714">
    <property type="entry name" value="PK_Tyr_Ser-Thr"/>
    <property type="match status" value="1"/>
</dbReference>
<dbReference type="EMBL" id="AZBU02000014">
    <property type="protein sequence ID" value="TKR57962.1"/>
    <property type="molecule type" value="Genomic_DNA"/>
</dbReference>
<dbReference type="GO" id="GO:0004713">
    <property type="term" value="F:protein tyrosine kinase activity"/>
    <property type="evidence" value="ECO:0007669"/>
    <property type="project" value="InterPro"/>
</dbReference>
<feature type="domain" description="Protein kinase" evidence="5">
    <location>
        <begin position="25"/>
        <end position="293"/>
    </location>
</feature>
<dbReference type="InterPro" id="IPR020635">
    <property type="entry name" value="Tyr_kinase_cat_dom"/>
</dbReference>
<dbReference type="SUPFAM" id="SSF56112">
    <property type="entry name" value="Protein kinase-like (PK-like)"/>
    <property type="match status" value="1"/>
</dbReference>
<reference evidence="6 7" key="2">
    <citation type="journal article" date="2019" name="G3 (Bethesda)">
        <title>Hybrid Assembly of the Genome of the Entomopathogenic Nematode Steinernema carpocapsae Identifies the X-Chromosome.</title>
        <authorList>
            <person name="Serra L."/>
            <person name="Macchietto M."/>
            <person name="Macias-Munoz A."/>
            <person name="McGill C.J."/>
            <person name="Rodriguez I.M."/>
            <person name="Rodriguez B."/>
            <person name="Murad R."/>
            <person name="Mortazavi A."/>
        </authorList>
    </citation>
    <scope>NUCLEOTIDE SEQUENCE [LARGE SCALE GENOMIC DNA]</scope>
    <source>
        <strain evidence="6 7">ALL</strain>
    </source>
</reference>
<keyword evidence="2 3" id="KW-0067">ATP-binding</keyword>
<dbReference type="Proteomes" id="UP000298663">
    <property type="component" value="Unassembled WGS sequence"/>
</dbReference>
<keyword evidence="1 3" id="KW-0547">Nucleotide-binding</keyword>
<dbReference type="PRINTS" id="PR00109">
    <property type="entry name" value="TYRKINASE"/>
</dbReference>
<feature type="region of interest" description="Disordered" evidence="4">
    <location>
        <begin position="365"/>
        <end position="422"/>
    </location>
</feature>
<evidence type="ECO:0000256" key="2">
    <source>
        <dbReference type="ARBA" id="ARBA00022840"/>
    </source>
</evidence>
<evidence type="ECO:0000256" key="1">
    <source>
        <dbReference type="ARBA" id="ARBA00022741"/>
    </source>
</evidence>
<dbReference type="PROSITE" id="PS50011">
    <property type="entry name" value="PROTEIN_KINASE_DOM"/>
    <property type="match status" value="1"/>
</dbReference>
<evidence type="ECO:0000259" key="5">
    <source>
        <dbReference type="PROSITE" id="PS50011"/>
    </source>
</evidence>
<protein>
    <recommendedName>
        <fullName evidence="5">Protein kinase domain-containing protein</fullName>
    </recommendedName>
</protein>
<dbReference type="PROSITE" id="PS00109">
    <property type="entry name" value="PROTEIN_KINASE_TYR"/>
    <property type="match status" value="1"/>
</dbReference>
<comment type="caution">
    <text evidence="6">The sequence shown here is derived from an EMBL/GenBank/DDBJ whole genome shotgun (WGS) entry which is preliminary data.</text>
</comment>
<dbReference type="InterPro" id="IPR011009">
    <property type="entry name" value="Kinase-like_dom_sf"/>
</dbReference>
<dbReference type="InterPro" id="IPR050198">
    <property type="entry name" value="Non-receptor_tyrosine_kinases"/>
</dbReference>
<name>A0A4U5LPU1_STECR</name>
<dbReference type="InterPro" id="IPR000719">
    <property type="entry name" value="Prot_kinase_dom"/>
</dbReference>
<keyword evidence="7" id="KW-1185">Reference proteome</keyword>
<dbReference type="InterPro" id="IPR008266">
    <property type="entry name" value="Tyr_kinase_AS"/>
</dbReference>
<dbReference type="Gene3D" id="1.10.510.10">
    <property type="entry name" value="Transferase(Phosphotransferase) domain 1"/>
    <property type="match status" value="1"/>
</dbReference>
<evidence type="ECO:0000313" key="6">
    <source>
        <dbReference type="EMBL" id="TKR57962.1"/>
    </source>
</evidence>
<dbReference type="PROSITE" id="PS00107">
    <property type="entry name" value="PROTEIN_KINASE_ATP"/>
    <property type="match status" value="1"/>
</dbReference>
<sequence length="422" mass="48047">MQKVVEPVMLKVPEQWVIHANQIKLAKEKPIGSGNFADVYRGTFTKKNKQKIAAIKIIRKNERKTKEETVTITEEELTCLAEMNNEAMIMSLLKHQNVTEFYGISSEQMVMIVMEYCAGGSLDVHLQLQKGAITTCERVQYMVEISSGMRYLEKKKVIHRDLAARNILISCRGHLKVADFGLSLSPNVTNAKNNARNVPVRWMAPETLKANAEFSTKSDVWSFGVVCYEIFNYGVKPWPEKPVKWVATQIRKNRMTKMPTRMPRTLRELVTTCHNPKPGERPTFSRLNGHLIYMQNIRFGPPASEKFTLNKPKQVVRTKLVEADLTDTLLIELEHISKAADKRTETLMHTVSTAQDREISLRSVRDLPTPGAPAGTSNFLLKKTSSEALNENDEDNKEKDDEKTLVVTKETIEEMDPTDREK</sequence>
<dbReference type="PANTHER" id="PTHR24418">
    <property type="entry name" value="TYROSINE-PROTEIN KINASE"/>
    <property type="match status" value="1"/>
</dbReference>
<dbReference type="InterPro" id="IPR017441">
    <property type="entry name" value="Protein_kinase_ATP_BS"/>
</dbReference>